<proteinExistence type="predicted"/>
<evidence type="ECO:0000256" key="2">
    <source>
        <dbReference type="SAM" id="MobiDB-lite"/>
    </source>
</evidence>
<organism evidence="3 4">
    <name type="scientific">Polarella glacialis</name>
    <name type="common">Dinoflagellate</name>
    <dbReference type="NCBI Taxonomy" id="89957"/>
    <lineage>
        <taxon>Eukaryota</taxon>
        <taxon>Sar</taxon>
        <taxon>Alveolata</taxon>
        <taxon>Dinophyceae</taxon>
        <taxon>Suessiales</taxon>
        <taxon>Suessiaceae</taxon>
        <taxon>Polarella</taxon>
    </lineage>
</organism>
<keyword evidence="1" id="KW-0175">Coiled coil</keyword>
<evidence type="ECO:0000313" key="3">
    <source>
        <dbReference type="EMBL" id="CAE8611206.1"/>
    </source>
</evidence>
<feature type="region of interest" description="Disordered" evidence="2">
    <location>
        <begin position="831"/>
        <end position="904"/>
    </location>
</feature>
<feature type="region of interest" description="Disordered" evidence="2">
    <location>
        <begin position="920"/>
        <end position="1011"/>
    </location>
</feature>
<dbReference type="EMBL" id="CAJNNV010024974">
    <property type="protein sequence ID" value="CAE8611206.1"/>
    <property type="molecule type" value="Genomic_DNA"/>
</dbReference>
<protein>
    <submittedName>
        <fullName evidence="3">Uncharacterized protein</fullName>
    </submittedName>
</protein>
<sequence length="1026" mass="109394">MSLRSRGRGVAGAAGRYAGPAGRTDGFAGRTDGWKGKGSVNQVQGMRAEEDVEDGHALRSCPGQQQAQDPDPQDDEEPLPRHLREQNQIFWETARRKDDSLFAAQRECEVLAEELEAGCARAEKFEARALEAEQGFEKVREDLRSRGREAGERVRRHAEDMEALSDTLCLAQSRFQEAESALKAARRQTEASNSEIKELSRDPREDLHAAIARERQLQMLLEEGALSAAAAEARLGAELAVEASRAEAAAAEVTVASEEAAKGASELAAALTEGEVLEAEVSQDRRQTRSLEALLALKASEASAAAQKAFESECEHRALQEALAAGLSEVQASECAVFTEQAALKIAKDGREGALDEARAERARAERFNARLTEAAEELRREQLHRESGERVAAGAAMMLEAAQQRAVESEERRVQAERLFVAEQLSAKRDEAAAIESEASAARKAIGQQAIAEAAAKRALVEANKRLDALTSDYGHLEASLARRLTELEAARHEEEASRAMLEDSEEAFRAESCSASAGLEAMVAVKHEASRRAAEELQSAFLATELAEGRSESRAAELCEEAVVQASLRKQASNAKAQAQRLHEAAELHREMDEEREREFAKIREDATRHARFNTELRAELADTKRELSKCRHAARSLSQVSDELEQALGKLTQAQRGRGALEAEVHAGRNKQAALERHLRELETKVGVGERGIRHAADFPAFSATSCFEPSSAPTRADSWLCDPGGGLFGGSSSGPGLVAVERSSPTLFAAAAAASCTARSGSSCGSNRGKSVDVNPNDDLIASEAFAATAAPAIGRSSSMGAMPPGRGGDYPAAVAPEGLFNVAGSDSARGGGSFGRPPASKSGVLARTLGPVTPNNQQQQQQQQQQLARTLGPVTPPSGASASHCFGPRPPAPPGSLQGLAAANFRRSGSFSESLMHINSSNNNNSNNTPTNNPSNLNNNNTPNNSNPNNSNPTSPSTNNTNIPNNNPNNSPNKQESRPSSRGAGGGGSPSSRHEAFMASSAKVSDLHDLHCSSAIDKVMR</sequence>
<feature type="region of interest" description="Disordered" evidence="2">
    <location>
        <begin position="1"/>
        <end position="84"/>
    </location>
</feature>
<dbReference type="Proteomes" id="UP000654075">
    <property type="component" value="Unassembled WGS sequence"/>
</dbReference>
<feature type="region of interest" description="Disordered" evidence="2">
    <location>
        <begin position="181"/>
        <end position="204"/>
    </location>
</feature>
<dbReference type="AlphaFoldDB" id="A0A813FCA5"/>
<gene>
    <name evidence="3" type="ORF">PGLA1383_LOCUS29013</name>
</gene>
<evidence type="ECO:0000313" key="4">
    <source>
        <dbReference type="Proteomes" id="UP000654075"/>
    </source>
</evidence>
<name>A0A813FCA5_POLGL</name>
<reference evidence="3" key="1">
    <citation type="submission" date="2021-02" db="EMBL/GenBank/DDBJ databases">
        <authorList>
            <person name="Dougan E. K."/>
            <person name="Rhodes N."/>
            <person name="Thang M."/>
            <person name="Chan C."/>
        </authorList>
    </citation>
    <scope>NUCLEOTIDE SEQUENCE</scope>
</reference>
<evidence type="ECO:0000256" key="1">
    <source>
        <dbReference type="SAM" id="Coils"/>
    </source>
</evidence>
<feature type="compositionally biased region" description="Basic and acidic residues" evidence="2">
    <location>
        <begin position="195"/>
        <end position="204"/>
    </location>
</feature>
<comment type="caution">
    <text evidence="3">The sequence shown here is derived from an EMBL/GenBank/DDBJ whole genome shotgun (WGS) entry which is preliminary data.</text>
</comment>
<feature type="compositionally biased region" description="Low complexity" evidence="2">
    <location>
        <begin position="11"/>
        <end position="23"/>
    </location>
</feature>
<feature type="coiled-coil region" evidence="1">
    <location>
        <begin position="355"/>
        <end position="420"/>
    </location>
</feature>
<feature type="compositionally biased region" description="Low complexity" evidence="2">
    <location>
        <begin position="862"/>
        <end position="871"/>
    </location>
</feature>
<keyword evidence="4" id="KW-1185">Reference proteome</keyword>
<feature type="coiled-coil region" evidence="1">
    <location>
        <begin position="454"/>
        <end position="509"/>
    </location>
</feature>
<feature type="compositionally biased region" description="Low complexity" evidence="2">
    <location>
        <begin position="924"/>
        <end position="987"/>
    </location>
</feature>
<accession>A0A813FCA5</accession>